<reference evidence="2" key="2">
    <citation type="journal article" date="2023" name="IMA Fungus">
        <title>Comparative genomic study of the Penicillium genus elucidates a diverse pangenome and 15 lateral gene transfer events.</title>
        <authorList>
            <person name="Petersen C."/>
            <person name="Sorensen T."/>
            <person name="Nielsen M.R."/>
            <person name="Sondergaard T.E."/>
            <person name="Sorensen J.L."/>
            <person name="Fitzpatrick D.A."/>
            <person name="Frisvad J.C."/>
            <person name="Nielsen K.L."/>
        </authorList>
    </citation>
    <scope>NUCLEOTIDE SEQUENCE</scope>
    <source>
        <strain evidence="2">IBT 29677</strain>
    </source>
</reference>
<sequence length="247" mass="27903">MARKQKAQPPPVIQTQTDGLPEPTTSTVILPDVPRLYSDCDFLTWASAIQNCLIVENLDSLIDPLKPRPAASTHSLPLKWRFWSLTVRDWLFNQLDDQMAGSIKSLPTEPVYADDLWREIEKLHDKGSEENANEAACKLFNMRRSYFAGAEEYIILWRLINAICTSLKIGITPYMSTVIMFDQVKPDLPEPVALLRGRIAMRGGNAVNMEQSEFFEICDRLLGDDFEPLPSLTSAMIEAESKVKKVS</sequence>
<feature type="compositionally biased region" description="Polar residues" evidence="1">
    <location>
        <begin position="13"/>
        <end position="25"/>
    </location>
</feature>
<evidence type="ECO:0000313" key="3">
    <source>
        <dbReference type="Proteomes" id="UP001147747"/>
    </source>
</evidence>
<dbReference type="Proteomes" id="UP001147747">
    <property type="component" value="Unassembled WGS sequence"/>
</dbReference>
<feature type="region of interest" description="Disordered" evidence="1">
    <location>
        <begin position="1"/>
        <end position="25"/>
    </location>
</feature>
<accession>A0A9W9S019</accession>
<dbReference type="EMBL" id="JAPZBU010000013">
    <property type="protein sequence ID" value="KAJ5369526.1"/>
    <property type="molecule type" value="Genomic_DNA"/>
</dbReference>
<dbReference type="RefSeq" id="XP_056480764.1">
    <property type="nucleotide sequence ID" value="XM_056638775.1"/>
</dbReference>
<evidence type="ECO:0000256" key="1">
    <source>
        <dbReference type="SAM" id="MobiDB-lite"/>
    </source>
</evidence>
<name>A0A9W9S019_9EURO</name>
<comment type="caution">
    <text evidence="2">The sequence shown here is derived from an EMBL/GenBank/DDBJ whole genome shotgun (WGS) entry which is preliminary data.</text>
</comment>
<dbReference type="AlphaFoldDB" id="A0A9W9S019"/>
<gene>
    <name evidence="2" type="ORF">N7509_014138</name>
</gene>
<keyword evidence="3" id="KW-1185">Reference proteome</keyword>
<dbReference type="OrthoDB" id="4368839at2759"/>
<proteinExistence type="predicted"/>
<reference evidence="2" key="1">
    <citation type="submission" date="2022-12" db="EMBL/GenBank/DDBJ databases">
        <authorList>
            <person name="Petersen C."/>
        </authorList>
    </citation>
    <scope>NUCLEOTIDE SEQUENCE</scope>
    <source>
        <strain evidence="2">IBT 29677</strain>
    </source>
</reference>
<dbReference type="GeneID" id="81377755"/>
<evidence type="ECO:0000313" key="2">
    <source>
        <dbReference type="EMBL" id="KAJ5369526.1"/>
    </source>
</evidence>
<protein>
    <submittedName>
        <fullName evidence="2">Uncharacterized protein</fullName>
    </submittedName>
</protein>
<organism evidence="2 3">
    <name type="scientific">Penicillium cosmopolitanum</name>
    <dbReference type="NCBI Taxonomy" id="1131564"/>
    <lineage>
        <taxon>Eukaryota</taxon>
        <taxon>Fungi</taxon>
        <taxon>Dikarya</taxon>
        <taxon>Ascomycota</taxon>
        <taxon>Pezizomycotina</taxon>
        <taxon>Eurotiomycetes</taxon>
        <taxon>Eurotiomycetidae</taxon>
        <taxon>Eurotiales</taxon>
        <taxon>Aspergillaceae</taxon>
        <taxon>Penicillium</taxon>
    </lineage>
</organism>